<keyword evidence="3" id="KW-1185">Reference proteome</keyword>
<organism evidence="2 3">
    <name type="scientific">Amycolatopsis speibonae</name>
    <dbReference type="NCBI Taxonomy" id="1450224"/>
    <lineage>
        <taxon>Bacteria</taxon>
        <taxon>Bacillati</taxon>
        <taxon>Actinomycetota</taxon>
        <taxon>Actinomycetes</taxon>
        <taxon>Pseudonocardiales</taxon>
        <taxon>Pseudonocardiaceae</taxon>
        <taxon>Amycolatopsis</taxon>
    </lineage>
</organism>
<name>A0ABV7P658_9PSEU</name>
<dbReference type="Proteomes" id="UP001595645">
    <property type="component" value="Unassembled WGS sequence"/>
</dbReference>
<dbReference type="InterPro" id="IPR037185">
    <property type="entry name" value="EmrE-like"/>
</dbReference>
<protein>
    <recommendedName>
        <fullName evidence="4">EamA domain-containing protein</fullName>
    </recommendedName>
</protein>
<keyword evidence="1" id="KW-0472">Membrane</keyword>
<dbReference type="SUPFAM" id="SSF103481">
    <property type="entry name" value="Multidrug resistance efflux transporter EmrE"/>
    <property type="match status" value="1"/>
</dbReference>
<evidence type="ECO:0000313" key="2">
    <source>
        <dbReference type="EMBL" id="MFC3453247.1"/>
    </source>
</evidence>
<gene>
    <name evidence="2" type="ORF">ACFOSH_27750</name>
</gene>
<proteinExistence type="predicted"/>
<sequence length="54" mass="5584">MLTLTNPLVATAAGFLVLGQTLTGWQLTGFAIALTALTLSQTLGAVRAGARRVR</sequence>
<keyword evidence="1" id="KW-1133">Transmembrane helix</keyword>
<reference evidence="3" key="1">
    <citation type="journal article" date="2019" name="Int. J. Syst. Evol. Microbiol.">
        <title>The Global Catalogue of Microorganisms (GCM) 10K type strain sequencing project: providing services to taxonomists for standard genome sequencing and annotation.</title>
        <authorList>
            <consortium name="The Broad Institute Genomics Platform"/>
            <consortium name="The Broad Institute Genome Sequencing Center for Infectious Disease"/>
            <person name="Wu L."/>
            <person name="Ma J."/>
        </authorList>
    </citation>
    <scope>NUCLEOTIDE SEQUENCE [LARGE SCALE GENOMIC DNA]</scope>
    <source>
        <strain evidence="3">CGMCC 4.7676</strain>
    </source>
</reference>
<evidence type="ECO:0008006" key="4">
    <source>
        <dbReference type="Google" id="ProtNLM"/>
    </source>
</evidence>
<dbReference type="EMBL" id="JBHRWK010000047">
    <property type="protein sequence ID" value="MFC3453247.1"/>
    <property type="molecule type" value="Genomic_DNA"/>
</dbReference>
<feature type="transmembrane region" description="Helical" evidence="1">
    <location>
        <begin position="29"/>
        <end position="50"/>
    </location>
</feature>
<dbReference type="RefSeq" id="WP_378242111.1">
    <property type="nucleotide sequence ID" value="NZ_JBHRWK010000047.1"/>
</dbReference>
<keyword evidence="1" id="KW-0812">Transmembrane</keyword>
<comment type="caution">
    <text evidence="2">The sequence shown here is derived from an EMBL/GenBank/DDBJ whole genome shotgun (WGS) entry which is preliminary data.</text>
</comment>
<accession>A0ABV7P658</accession>
<evidence type="ECO:0000313" key="3">
    <source>
        <dbReference type="Proteomes" id="UP001595645"/>
    </source>
</evidence>
<evidence type="ECO:0000256" key="1">
    <source>
        <dbReference type="SAM" id="Phobius"/>
    </source>
</evidence>